<dbReference type="SUPFAM" id="SSF55469">
    <property type="entry name" value="FMN-dependent nitroreductase-like"/>
    <property type="match status" value="1"/>
</dbReference>
<evidence type="ECO:0000313" key="2">
    <source>
        <dbReference type="EMBL" id="GGM58235.1"/>
    </source>
</evidence>
<dbReference type="EMBL" id="BMMK01000013">
    <property type="protein sequence ID" value="GGM58235.1"/>
    <property type="molecule type" value="Genomic_DNA"/>
</dbReference>
<dbReference type="InterPro" id="IPR000415">
    <property type="entry name" value="Nitroreductase-like"/>
</dbReference>
<proteinExistence type="predicted"/>
<dbReference type="Gene3D" id="3.40.109.10">
    <property type="entry name" value="NADH Oxidase"/>
    <property type="match status" value="2"/>
</dbReference>
<reference evidence="2" key="2">
    <citation type="submission" date="2020-09" db="EMBL/GenBank/DDBJ databases">
        <authorList>
            <person name="Sun Q."/>
            <person name="Zhou Y."/>
        </authorList>
    </citation>
    <scope>NUCLEOTIDE SEQUENCE</scope>
    <source>
        <strain evidence="2">CGMCC 4.5737</strain>
    </source>
</reference>
<name>A0A8J3FX22_9PSEU</name>
<comment type="caution">
    <text evidence="2">The sequence shown here is derived from an EMBL/GenBank/DDBJ whole genome shotgun (WGS) entry which is preliminary data.</text>
</comment>
<sequence>MAYRYDPIAHALAAPVHVEANFVGACVVLSLVPRRTTWRYGARSLPVVLLDLGHAVASLLAAATACNIPAHAVVGIPGERLAALAGLPWDAGAVRWPGCAPEYPLAVVHMLVHKPVDRLGITASCPQAEPGEHLFPLVDGALRELCTAADDRPDRANLAVDNRAETLLARRSAAWPLRGNVPDEALRSILAAARSISTPDPPATAGSAAASATTPPTFLVEQLPITASAVGVRERRQAATAHRRRAGERPSPSASPTGHLRRDHAISTLLIRPDEHRELAAALAPRSCGQPQATESAALLLVAGTPEPTPRQARHDLVHAGLAVHQAWLAATRLGLRARPVGCWIDAVLRLPERRRLLHALALGPAPMDRS</sequence>
<keyword evidence="3" id="KW-1185">Reference proteome</keyword>
<reference evidence="2" key="1">
    <citation type="journal article" date="2014" name="Int. J. Syst. Evol. Microbiol.">
        <title>Complete genome sequence of Corynebacterium casei LMG S-19264T (=DSM 44701T), isolated from a smear-ripened cheese.</title>
        <authorList>
            <consortium name="US DOE Joint Genome Institute (JGI-PGF)"/>
            <person name="Walter F."/>
            <person name="Albersmeier A."/>
            <person name="Kalinowski J."/>
            <person name="Ruckert C."/>
        </authorList>
    </citation>
    <scope>NUCLEOTIDE SEQUENCE</scope>
    <source>
        <strain evidence="2">CGMCC 4.5737</strain>
    </source>
</reference>
<dbReference type="Proteomes" id="UP000637578">
    <property type="component" value="Unassembled WGS sequence"/>
</dbReference>
<evidence type="ECO:0008006" key="4">
    <source>
        <dbReference type="Google" id="ProtNLM"/>
    </source>
</evidence>
<feature type="region of interest" description="Disordered" evidence="1">
    <location>
        <begin position="232"/>
        <end position="263"/>
    </location>
</feature>
<evidence type="ECO:0000313" key="3">
    <source>
        <dbReference type="Proteomes" id="UP000637578"/>
    </source>
</evidence>
<accession>A0A8J3FX22</accession>
<evidence type="ECO:0000256" key="1">
    <source>
        <dbReference type="SAM" id="MobiDB-lite"/>
    </source>
</evidence>
<gene>
    <name evidence="2" type="ORF">GCM10012275_31780</name>
</gene>
<organism evidence="2 3">
    <name type="scientific">Longimycelium tulufanense</name>
    <dbReference type="NCBI Taxonomy" id="907463"/>
    <lineage>
        <taxon>Bacteria</taxon>
        <taxon>Bacillati</taxon>
        <taxon>Actinomycetota</taxon>
        <taxon>Actinomycetes</taxon>
        <taxon>Pseudonocardiales</taxon>
        <taxon>Pseudonocardiaceae</taxon>
        <taxon>Longimycelium</taxon>
    </lineage>
</organism>
<protein>
    <recommendedName>
        <fullName evidence="4">Nitroreductase domain-containing protein</fullName>
    </recommendedName>
</protein>
<dbReference type="GO" id="GO:0016491">
    <property type="term" value="F:oxidoreductase activity"/>
    <property type="evidence" value="ECO:0007669"/>
    <property type="project" value="InterPro"/>
</dbReference>
<dbReference type="AlphaFoldDB" id="A0A8J3FX22"/>